<accession>A0A7W7IMV0</accession>
<protein>
    <submittedName>
        <fullName evidence="1">Uncharacterized protein</fullName>
    </submittedName>
</protein>
<name>A0A7W7IMV0_9CAUL</name>
<comment type="caution">
    <text evidence="1">The sequence shown here is derived from an EMBL/GenBank/DDBJ whole genome shotgun (WGS) entry which is preliminary data.</text>
</comment>
<proteinExistence type="predicted"/>
<dbReference type="Proteomes" id="UP000539957">
    <property type="component" value="Unassembled WGS sequence"/>
</dbReference>
<dbReference type="AlphaFoldDB" id="A0A7W7IMV0"/>
<keyword evidence="2" id="KW-1185">Reference proteome</keyword>
<evidence type="ECO:0000313" key="1">
    <source>
        <dbReference type="EMBL" id="MBB4797259.1"/>
    </source>
</evidence>
<organism evidence="1 2">
    <name type="scientific">Brevundimonas bullata</name>
    <dbReference type="NCBI Taxonomy" id="13160"/>
    <lineage>
        <taxon>Bacteria</taxon>
        <taxon>Pseudomonadati</taxon>
        <taxon>Pseudomonadota</taxon>
        <taxon>Alphaproteobacteria</taxon>
        <taxon>Caulobacterales</taxon>
        <taxon>Caulobacteraceae</taxon>
        <taxon>Brevundimonas</taxon>
    </lineage>
</organism>
<gene>
    <name evidence="1" type="ORF">HNP32_000983</name>
</gene>
<dbReference type="EMBL" id="JACHKY010000002">
    <property type="protein sequence ID" value="MBB4797259.1"/>
    <property type="molecule type" value="Genomic_DNA"/>
</dbReference>
<sequence length="200" mass="20888">MLDMDTGLRPDRRPAIAICAWNPDFTAWDPVEDLSGDPWHPVGARTLPVSGDASAETLAARLSAMIAKGECGALLLVGRTIHPGAFRLQTRAENKRLVGTERLDHTGPGVVRATAAAAEIVRDLTAVGLNAIAASDAEEDAGSYILYRILNDLPDGPASPAIGLIRAPSDAPNAKVQQAVKTAASAIARHLAPLPRPNAA</sequence>
<reference evidence="1 2" key="1">
    <citation type="submission" date="2020-08" db="EMBL/GenBank/DDBJ databases">
        <title>Functional genomics of gut bacteria from endangered species of beetles.</title>
        <authorList>
            <person name="Carlos-Shanley C."/>
        </authorList>
    </citation>
    <scope>NUCLEOTIDE SEQUENCE [LARGE SCALE GENOMIC DNA]</scope>
    <source>
        <strain evidence="1 2">S00123</strain>
    </source>
</reference>
<evidence type="ECO:0000313" key="2">
    <source>
        <dbReference type="Proteomes" id="UP000539957"/>
    </source>
</evidence>